<dbReference type="Pfam" id="PF00296">
    <property type="entry name" value="Bac_luciferase"/>
    <property type="match status" value="1"/>
</dbReference>
<dbReference type="InterPro" id="IPR019921">
    <property type="entry name" value="Lucif-like_OxRdtase_Rv2161c"/>
</dbReference>
<evidence type="ECO:0000256" key="3">
    <source>
        <dbReference type="ARBA" id="ARBA00023002"/>
    </source>
</evidence>
<evidence type="ECO:0000259" key="5">
    <source>
        <dbReference type="Pfam" id="PF00296"/>
    </source>
</evidence>
<evidence type="ECO:0000313" key="7">
    <source>
        <dbReference type="Proteomes" id="UP001595528"/>
    </source>
</evidence>
<keyword evidence="4" id="KW-0503">Monooxygenase</keyword>
<keyword evidence="1" id="KW-0285">Flavoprotein</keyword>
<keyword evidence="3 6" id="KW-0560">Oxidoreductase</keyword>
<gene>
    <name evidence="6" type="ORF">ACFOGJ_00255</name>
</gene>
<sequence>MQYGFSMPTRGPLANARDLAALARRGEELGFTILAVPDHLLVPHSIDSPYPYSQEGDWPGAAGGECLEQLTLMTWLAATTTSMRLLSSIMVVPHRRPVHTAKALATLDHLSGGRTILGVGTGWLRAEFEAIGTEPFDERGAVTDEYLRIFRELWTNPAPAFDGAYERFREIHFAPKPAQPGGIPVWVGGESPRALRRTVELGDGWYPIGANPKHPLNSLDRYAAHLDRLRALSEKAGRDPATITLAYWAPWFSATHPLDLGDVDRHLLTGTDAQLAEDIAGLAALGVSELVLDFRRGSLAESLEAMQRFAEEVRPQVAE</sequence>
<dbReference type="Gene3D" id="3.20.20.30">
    <property type="entry name" value="Luciferase-like domain"/>
    <property type="match status" value="1"/>
</dbReference>
<evidence type="ECO:0000256" key="2">
    <source>
        <dbReference type="ARBA" id="ARBA00022643"/>
    </source>
</evidence>
<dbReference type="EC" id="1.-.-.-" evidence="6"/>
<dbReference type="InterPro" id="IPR011251">
    <property type="entry name" value="Luciferase-like_dom"/>
</dbReference>
<feature type="domain" description="Luciferase-like" evidence="5">
    <location>
        <begin position="10"/>
        <end position="247"/>
    </location>
</feature>
<dbReference type="RefSeq" id="WP_379897369.1">
    <property type="nucleotide sequence ID" value="NZ_JBHRTR010000002.1"/>
</dbReference>
<comment type="caution">
    <text evidence="6">The sequence shown here is derived from an EMBL/GenBank/DDBJ whole genome shotgun (WGS) entry which is preliminary data.</text>
</comment>
<evidence type="ECO:0000256" key="4">
    <source>
        <dbReference type="ARBA" id="ARBA00023033"/>
    </source>
</evidence>
<dbReference type="NCBIfam" id="TIGR03619">
    <property type="entry name" value="F420_Rv2161c"/>
    <property type="match status" value="1"/>
</dbReference>
<dbReference type="PANTHER" id="PTHR42847">
    <property type="entry name" value="ALKANESULFONATE MONOOXYGENASE"/>
    <property type="match status" value="1"/>
</dbReference>
<evidence type="ECO:0000256" key="1">
    <source>
        <dbReference type="ARBA" id="ARBA00022630"/>
    </source>
</evidence>
<organism evidence="6 7">
    <name type="scientific">Marinibaculum pumilum</name>
    <dbReference type="NCBI Taxonomy" id="1766165"/>
    <lineage>
        <taxon>Bacteria</taxon>
        <taxon>Pseudomonadati</taxon>
        <taxon>Pseudomonadota</taxon>
        <taxon>Alphaproteobacteria</taxon>
        <taxon>Rhodospirillales</taxon>
        <taxon>Rhodospirillaceae</taxon>
        <taxon>Marinibaculum</taxon>
    </lineage>
</organism>
<protein>
    <submittedName>
        <fullName evidence="6">LLM class F420-dependent oxidoreductase</fullName>
        <ecNumber evidence="6">1.-.-.-</ecNumber>
    </submittedName>
</protein>
<keyword evidence="7" id="KW-1185">Reference proteome</keyword>
<dbReference type="Proteomes" id="UP001595528">
    <property type="component" value="Unassembled WGS sequence"/>
</dbReference>
<dbReference type="SUPFAM" id="SSF51679">
    <property type="entry name" value="Bacterial luciferase-like"/>
    <property type="match status" value="1"/>
</dbReference>
<keyword evidence="2" id="KW-0288">FMN</keyword>
<dbReference type="GO" id="GO:0016491">
    <property type="term" value="F:oxidoreductase activity"/>
    <property type="evidence" value="ECO:0007669"/>
    <property type="project" value="UniProtKB-KW"/>
</dbReference>
<evidence type="ECO:0000313" key="6">
    <source>
        <dbReference type="EMBL" id="MFC3225640.1"/>
    </source>
</evidence>
<reference evidence="7" key="1">
    <citation type="journal article" date="2019" name="Int. J. Syst. Evol. Microbiol.">
        <title>The Global Catalogue of Microorganisms (GCM) 10K type strain sequencing project: providing services to taxonomists for standard genome sequencing and annotation.</title>
        <authorList>
            <consortium name="The Broad Institute Genomics Platform"/>
            <consortium name="The Broad Institute Genome Sequencing Center for Infectious Disease"/>
            <person name="Wu L."/>
            <person name="Ma J."/>
        </authorList>
    </citation>
    <scope>NUCLEOTIDE SEQUENCE [LARGE SCALE GENOMIC DNA]</scope>
    <source>
        <strain evidence="7">KCTC 42964</strain>
    </source>
</reference>
<dbReference type="PANTHER" id="PTHR42847:SF4">
    <property type="entry name" value="ALKANESULFONATE MONOOXYGENASE-RELATED"/>
    <property type="match status" value="1"/>
</dbReference>
<name>A0ABV7KTK9_9PROT</name>
<proteinExistence type="predicted"/>
<dbReference type="InterPro" id="IPR050172">
    <property type="entry name" value="SsuD_RutA_monooxygenase"/>
</dbReference>
<accession>A0ABV7KTK9</accession>
<dbReference type="EMBL" id="JBHRTR010000002">
    <property type="protein sequence ID" value="MFC3225640.1"/>
    <property type="molecule type" value="Genomic_DNA"/>
</dbReference>
<dbReference type="InterPro" id="IPR036661">
    <property type="entry name" value="Luciferase-like_sf"/>
</dbReference>